<dbReference type="RefSeq" id="XP_001880487.1">
    <property type="nucleotide sequence ID" value="XM_001880452.1"/>
</dbReference>
<dbReference type="Proteomes" id="UP000001194">
    <property type="component" value="Unassembled WGS sequence"/>
</dbReference>
<evidence type="ECO:0000313" key="2">
    <source>
        <dbReference type="EMBL" id="EDR09174.1"/>
    </source>
</evidence>
<dbReference type="KEGG" id="lbc:LACBIDRAFT_296533"/>
<protein>
    <submittedName>
        <fullName evidence="2">Predicted protein</fullName>
    </submittedName>
</protein>
<dbReference type="AlphaFoldDB" id="B0D914"/>
<keyword evidence="3" id="KW-1185">Reference proteome</keyword>
<evidence type="ECO:0000313" key="3">
    <source>
        <dbReference type="Proteomes" id="UP000001194"/>
    </source>
</evidence>
<feature type="region of interest" description="Disordered" evidence="1">
    <location>
        <begin position="53"/>
        <end position="94"/>
    </location>
</feature>
<proteinExistence type="predicted"/>
<gene>
    <name evidence="2" type="ORF">LACBIDRAFT_296533</name>
</gene>
<name>B0D914_LACBS</name>
<accession>B0D914</accession>
<dbReference type="GeneID" id="6075802"/>
<reference evidence="2 3" key="1">
    <citation type="journal article" date="2008" name="Nature">
        <title>The genome of Laccaria bicolor provides insights into mycorrhizal symbiosis.</title>
        <authorList>
            <person name="Martin F."/>
            <person name="Aerts A."/>
            <person name="Ahren D."/>
            <person name="Brun A."/>
            <person name="Danchin E.G.J."/>
            <person name="Duchaussoy F."/>
            <person name="Gibon J."/>
            <person name="Kohler A."/>
            <person name="Lindquist E."/>
            <person name="Pereda V."/>
            <person name="Salamov A."/>
            <person name="Shapiro H.J."/>
            <person name="Wuyts J."/>
            <person name="Blaudez D."/>
            <person name="Buee M."/>
            <person name="Brokstein P."/>
            <person name="Canbaeck B."/>
            <person name="Cohen D."/>
            <person name="Courty P.E."/>
            <person name="Coutinho P.M."/>
            <person name="Delaruelle C."/>
            <person name="Detter J.C."/>
            <person name="Deveau A."/>
            <person name="DiFazio S."/>
            <person name="Duplessis S."/>
            <person name="Fraissinet-Tachet L."/>
            <person name="Lucic E."/>
            <person name="Frey-Klett P."/>
            <person name="Fourrey C."/>
            <person name="Feussner I."/>
            <person name="Gay G."/>
            <person name="Grimwood J."/>
            <person name="Hoegger P.J."/>
            <person name="Jain P."/>
            <person name="Kilaru S."/>
            <person name="Labbe J."/>
            <person name="Lin Y.C."/>
            <person name="Legue V."/>
            <person name="Le Tacon F."/>
            <person name="Marmeisse R."/>
            <person name="Melayah D."/>
            <person name="Montanini B."/>
            <person name="Muratet M."/>
            <person name="Nehls U."/>
            <person name="Niculita-Hirzel H."/>
            <person name="Oudot-Le Secq M.P."/>
            <person name="Peter M."/>
            <person name="Quesneville H."/>
            <person name="Rajashekar B."/>
            <person name="Reich M."/>
            <person name="Rouhier N."/>
            <person name="Schmutz J."/>
            <person name="Yin T."/>
            <person name="Chalot M."/>
            <person name="Henrissat B."/>
            <person name="Kuees U."/>
            <person name="Lucas S."/>
            <person name="Van de Peer Y."/>
            <person name="Podila G.K."/>
            <person name="Polle A."/>
            <person name="Pukkila P.J."/>
            <person name="Richardson P.M."/>
            <person name="Rouze P."/>
            <person name="Sanders I.R."/>
            <person name="Stajich J.E."/>
            <person name="Tunlid A."/>
            <person name="Tuskan G."/>
            <person name="Grigoriev I.V."/>
        </authorList>
    </citation>
    <scope>NUCLEOTIDE SEQUENCE [LARGE SCALE GENOMIC DNA]</scope>
    <source>
        <strain evidence="3">S238N-H82 / ATCC MYA-4686</strain>
    </source>
</reference>
<sequence>MSASTRKLTTLYDISTSFQSVRDLRNLQLTETTPAPYPQPALATLASQPSVLSSLTSRPANRPIPSTRRPSFAPSLLTSRPANRRIPSESADGPYPSHILETALYTTQSSLDKTHFYPLWRQVLAYWFPASEGFTVMDEWQPPTHDSSVSDENRIQKISIVVLHKGNPVVLLLLQGCLDAGNDHSRQRMRGVASDTFDQISLWSSLPFLCVIAAMGTKWNAFLRPTDMTSEQAKEILGYDWFGEWEEDIVSDVSYEALGHNFRSIKVALSQELEG</sequence>
<organism evidence="3">
    <name type="scientific">Laccaria bicolor (strain S238N-H82 / ATCC MYA-4686)</name>
    <name type="common">Bicoloured deceiver</name>
    <name type="synonym">Laccaria laccata var. bicolor</name>
    <dbReference type="NCBI Taxonomy" id="486041"/>
    <lineage>
        <taxon>Eukaryota</taxon>
        <taxon>Fungi</taxon>
        <taxon>Dikarya</taxon>
        <taxon>Basidiomycota</taxon>
        <taxon>Agaricomycotina</taxon>
        <taxon>Agaricomycetes</taxon>
        <taxon>Agaricomycetidae</taxon>
        <taxon>Agaricales</taxon>
        <taxon>Agaricineae</taxon>
        <taxon>Hydnangiaceae</taxon>
        <taxon>Laccaria</taxon>
    </lineage>
</organism>
<dbReference type="HOGENOM" id="CLU_1019650_0_0_1"/>
<dbReference type="InParanoid" id="B0D914"/>
<evidence type="ECO:0000256" key="1">
    <source>
        <dbReference type="SAM" id="MobiDB-lite"/>
    </source>
</evidence>
<dbReference type="OrthoDB" id="5362978at2759"/>
<dbReference type="EMBL" id="DS547100">
    <property type="protein sequence ID" value="EDR09174.1"/>
    <property type="molecule type" value="Genomic_DNA"/>
</dbReference>